<dbReference type="SUPFAM" id="SSF53901">
    <property type="entry name" value="Thiolase-like"/>
    <property type="match status" value="1"/>
</dbReference>
<dbReference type="PANTHER" id="PTHR11712:SF306">
    <property type="entry name" value="3-OXOACYL-[ACYL-CARRIER-PROTEIN] SYNTHASE 1"/>
    <property type="match status" value="1"/>
</dbReference>
<dbReference type="Gene3D" id="3.40.47.10">
    <property type="match status" value="1"/>
</dbReference>
<organism evidence="5">
    <name type="scientific">marine sediment metagenome</name>
    <dbReference type="NCBI Taxonomy" id="412755"/>
    <lineage>
        <taxon>unclassified sequences</taxon>
        <taxon>metagenomes</taxon>
        <taxon>ecological metagenomes</taxon>
    </lineage>
</organism>
<dbReference type="InterPro" id="IPR000794">
    <property type="entry name" value="Beta-ketoacyl_synthase"/>
</dbReference>
<evidence type="ECO:0000256" key="1">
    <source>
        <dbReference type="ARBA" id="ARBA00022490"/>
    </source>
</evidence>
<protein>
    <recommendedName>
        <fullName evidence="4">Beta-ketoacyl synthase C-terminal domain-containing protein</fullName>
    </recommendedName>
</protein>
<name>X1RXZ7_9ZZZZ</name>
<gene>
    <name evidence="5" type="ORF">S12H4_09964</name>
</gene>
<dbReference type="GO" id="GO:0004315">
    <property type="term" value="F:3-oxoacyl-[acyl-carrier-protein] synthase activity"/>
    <property type="evidence" value="ECO:0007669"/>
    <property type="project" value="TreeGrafter"/>
</dbReference>
<proteinExistence type="predicted"/>
<evidence type="ECO:0000313" key="5">
    <source>
        <dbReference type="EMBL" id="GAI60399.1"/>
    </source>
</evidence>
<dbReference type="PANTHER" id="PTHR11712">
    <property type="entry name" value="POLYKETIDE SYNTHASE-RELATED"/>
    <property type="match status" value="1"/>
</dbReference>
<dbReference type="GO" id="GO:0005829">
    <property type="term" value="C:cytosol"/>
    <property type="evidence" value="ECO:0007669"/>
    <property type="project" value="TreeGrafter"/>
</dbReference>
<dbReference type="GO" id="GO:0006633">
    <property type="term" value="P:fatty acid biosynthetic process"/>
    <property type="evidence" value="ECO:0007669"/>
    <property type="project" value="TreeGrafter"/>
</dbReference>
<keyword evidence="2" id="KW-0808">Transferase</keyword>
<dbReference type="InterPro" id="IPR016039">
    <property type="entry name" value="Thiolase-like"/>
</dbReference>
<comment type="caution">
    <text evidence="5">The sequence shown here is derived from an EMBL/GenBank/DDBJ whole genome shotgun (WGS) entry which is preliminary data.</text>
</comment>
<evidence type="ECO:0000259" key="4">
    <source>
        <dbReference type="Pfam" id="PF02801"/>
    </source>
</evidence>
<dbReference type="InterPro" id="IPR014031">
    <property type="entry name" value="Ketoacyl_synth_C"/>
</dbReference>
<feature type="domain" description="Beta-ketoacyl synthase C-terminal" evidence="4">
    <location>
        <begin position="16"/>
        <end position="100"/>
    </location>
</feature>
<reference evidence="5" key="1">
    <citation type="journal article" date="2014" name="Front. Microbiol.">
        <title>High frequency of phylogenetically diverse reductive dehalogenase-homologous genes in deep subseafloor sedimentary metagenomes.</title>
        <authorList>
            <person name="Kawai M."/>
            <person name="Futagami T."/>
            <person name="Toyoda A."/>
            <person name="Takaki Y."/>
            <person name="Nishi S."/>
            <person name="Hori S."/>
            <person name="Arai W."/>
            <person name="Tsubouchi T."/>
            <person name="Morono Y."/>
            <person name="Uchiyama I."/>
            <person name="Ito T."/>
            <person name="Fujiyama A."/>
            <person name="Inagaki F."/>
            <person name="Takami H."/>
        </authorList>
    </citation>
    <scope>NUCLEOTIDE SEQUENCE</scope>
    <source>
        <strain evidence="5">Expedition CK06-06</strain>
    </source>
</reference>
<evidence type="ECO:0000256" key="2">
    <source>
        <dbReference type="ARBA" id="ARBA00022679"/>
    </source>
</evidence>
<dbReference type="AlphaFoldDB" id="X1RXZ7"/>
<dbReference type="EMBL" id="BARW01004155">
    <property type="protein sequence ID" value="GAI60399.1"/>
    <property type="molecule type" value="Genomic_DNA"/>
</dbReference>
<dbReference type="Pfam" id="PF02801">
    <property type="entry name" value="Ketoacyl-synt_C"/>
    <property type="match status" value="1"/>
</dbReference>
<accession>X1RXZ7</accession>
<keyword evidence="3" id="KW-0012">Acyltransferase</keyword>
<keyword evidence="1" id="KW-0963">Cytoplasm</keyword>
<evidence type="ECO:0000256" key="3">
    <source>
        <dbReference type="ARBA" id="ARBA00023315"/>
    </source>
</evidence>
<sequence>MLEDLESARQRGARIYAEVLGGAVNCGGHRSGGTMTAPNPEGVQRCIRNAISDADITFQQIDAISGHLTATFADPGEVKNWSLALERGPENFPYINSTKPGNVTVGILVISTHIDTHHMTILMVFNKMTHPI</sequence>